<evidence type="ECO:0000313" key="2">
    <source>
        <dbReference type="Proteomes" id="UP000000311"/>
    </source>
</evidence>
<keyword evidence="2" id="KW-1185">Reference proteome</keyword>
<sequence>MSAIEYSCNGEVKMSEPSSIGHLVKIIKIIESVIRDGKAKVNGKKKTPSRGNDVEREDCVNYEIIINYRFLAYDRFNWSREPCRAPLDSASVAVVAGVLRQVGRKAKPIVTTASRAARSRGTTEKFDTAGFNDLVVAAAECAFSANRESPFV</sequence>
<dbReference type="AlphaFoldDB" id="E2AKJ2"/>
<protein>
    <submittedName>
        <fullName evidence="1">Uncharacterized protein</fullName>
    </submittedName>
</protein>
<dbReference type="InParanoid" id="E2AKJ2"/>
<accession>E2AKJ2</accession>
<dbReference type="EMBL" id="GL440281">
    <property type="protein sequence ID" value="EFN66043.1"/>
    <property type="molecule type" value="Genomic_DNA"/>
</dbReference>
<evidence type="ECO:0000313" key="1">
    <source>
        <dbReference type="EMBL" id="EFN66043.1"/>
    </source>
</evidence>
<dbReference type="Proteomes" id="UP000000311">
    <property type="component" value="Unassembled WGS sequence"/>
</dbReference>
<proteinExistence type="predicted"/>
<organism evidence="2">
    <name type="scientific">Camponotus floridanus</name>
    <name type="common">Florida carpenter ant</name>
    <dbReference type="NCBI Taxonomy" id="104421"/>
    <lineage>
        <taxon>Eukaryota</taxon>
        <taxon>Metazoa</taxon>
        <taxon>Ecdysozoa</taxon>
        <taxon>Arthropoda</taxon>
        <taxon>Hexapoda</taxon>
        <taxon>Insecta</taxon>
        <taxon>Pterygota</taxon>
        <taxon>Neoptera</taxon>
        <taxon>Endopterygota</taxon>
        <taxon>Hymenoptera</taxon>
        <taxon>Apocrita</taxon>
        <taxon>Aculeata</taxon>
        <taxon>Formicoidea</taxon>
        <taxon>Formicidae</taxon>
        <taxon>Formicinae</taxon>
        <taxon>Camponotus</taxon>
    </lineage>
</organism>
<reference evidence="1 2" key="1">
    <citation type="journal article" date="2010" name="Science">
        <title>Genomic comparison of the ants Camponotus floridanus and Harpegnathos saltator.</title>
        <authorList>
            <person name="Bonasio R."/>
            <person name="Zhang G."/>
            <person name="Ye C."/>
            <person name="Mutti N.S."/>
            <person name="Fang X."/>
            <person name="Qin N."/>
            <person name="Donahue G."/>
            <person name="Yang P."/>
            <person name="Li Q."/>
            <person name="Li C."/>
            <person name="Zhang P."/>
            <person name="Huang Z."/>
            <person name="Berger S.L."/>
            <person name="Reinberg D."/>
            <person name="Wang J."/>
            <person name="Liebig J."/>
        </authorList>
    </citation>
    <scope>NUCLEOTIDE SEQUENCE [LARGE SCALE GENOMIC DNA]</scope>
    <source>
        <strain evidence="2">C129</strain>
    </source>
</reference>
<name>E2AKJ2_CAMFO</name>
<gene>
    <name evidence="1" type="ORF">EAG_14541</name>
</gene>